<gene>
    <name evidence="1" type="ordered locus">Igni_0282</name>
</gene>
<organism evidence="1 2">
    <name type="scientific">Ignicoccus hospitalis (strain KIN4/I / DSM 18386 / JCM 14125)</name>
    <dbReference type="NCBI Taxonomy" id="453591"/>
    <lineage>
        <taxon>Archaea</taxon>
        <taxon>Thermoproteota</taxon>
        <taxon>Thermoprotei</taxon>
        <taxon>Desulfurococcales</taxon>
        <taxon>Desulfurococcaceae</taxon>
        <taxon>Ignicoccus</taxon>
    </lineage>
</organism>
<sequence length="64" mass="7296">MLKKNLLLEALLSLDGKADVKSVYEYVKAREPNITQKEFEEMLKEALSSGDKIIRKGDELLIDD</sequence>
<dbReference type="EMBL" id="CP000816">
    <property type="protein sequence ID" value="ABU81465.1"/>
    <property type="molecule type" value="Genomic_DNA"/>
</dbReference>
<name>A8A963_IGNH4</name>
<accession>A8A963</accession>
<dbReference type="Proteomes" id="UP000000262">
    <property type="component" value="Chromosome"/>
</dbReference>
<dbReference type="AlphaFoldDB" id="A8A963"/>
<keyword evidence="2" id="KW-1185">Reference proteome</keyword>
<dbReference type="STRING" id="453591.Igni_0282"/>
<reference evidence="1 2" key="1">
    <citation type="journal article" date="2008" name="Genome Biol.">
        <title>A genomic analysis of the archaeal system Ignicoccus hospitalis-Nanoarchaeum equitans.</title>
        <authorList>
            <person name="Podar M."/>
            <person name="Anderson I."/>
            <person name="Makarova K.S."/>
            <person name="Elkins J.G."/>
            <person name="Ivanova N."/>
            <person name="Wall M.A."/>
            <person name="Lykidis A."/>
            <person name="Mavromatis K."/>
            <person name="Sun H."/>
            <person name="Hudson M.E."/>
            <person name="Chen W."/>
            <person name="Deciu C."/>
            <person name="Hutchison D."/>
            <person name="Eads J.R."/>
            <person name="Anderson A."/>
            <person name="Fernandes F."/>
            <person name="Szeto E."/>
            <person name="Lapidus A."/>
            <person name="Kyrpides N.C."/>
            <person name="Saier M.H.Jr."/>
            <person name="Richardson P.M."/>
            <person name="Rachel R."/>
            <person name="Huber H."/>
            <person name="Eisen J.A."/>
            <person name="Koonin E.V."/>
            <person name="Keller M."/>
            <person name="Stetter K.O."/>
        </authorList>
    </citation>
    <scope>NUCLEOTIDE SEQUENCE [LARGE SCALE GENOMIC DNA]</scope>
    <source>
        <strain evidence="2">KIN4/I / DSM 18386 / JCM 14125</strain>
    </source>
</reference>
<evidence type="ECO:0000313" key="2">
    <source>
        <dbReference type="Proteomes" id="UP000000262"/>
    </source>
</evidence>
<proteinExistence type="predicted"/>
<dbReference type="KEGG" id="iho:Igni_0282"/>
<dbReference type="HOGENOM" id="CLU_2857067_0_0_2"/>
<protein>
    <submittedName>
        <fullName evidence="1">Uncharacterized protein</fullName>
    </submittedName>
</protein>
<evidence type="ECO:0000313" key="1">
    <source>
        <dbReference type="EMBL" id="ABU81465.1"/>
    </source>
</evidence>